<dbReference type="SUPFAM" id="SSF48350">
    <property type="entry name" value="GTPase activation domain, GAP"/>
    <property type="match status" value="1"/>
</dbReference>
<reference evidence="3 4" key="1">
    <citation type="submission" date="2015-11" db="EMBL/GenBank/DDBJ databases">
        <title>Genomic analysis of 38 Legionella species identifies large and diverse effector repertoires.</title>
        <authorList>
            <person name="Burstein D."/>
            <person name="Amaro F."/>
            <person name="Zusman T."/>
            <person name="Lifshitz Z."/>
            <person name="Cohen O."/>
            <person name="Gilbert J.A."/>
            <person name="Pupko T."/>
            <person name="Shuman H.A."/>
            <person name="Segal G."/>
        </authorList>
    </citation>
    <scope>NUCLEOTIDE SEQUENCE [LARGE SCALE GENOMIC DNA]</scope>
    <source>
        <strain evidence="3 4">ATCC 49180</strain>
    </source>
</reference>
<dbReference type="GO" id="GO:0007165">
    <property type="term" value="P:signal transduction"/>
    <property type="evidence" value="ECO:0007669"/>
    <property type="project" value="InterPro"/>
</dbReference>
<evidence type="ECO:0000313" key="4">
    <source>
        <dbReference type="Proteomes" id="UP000054693"/>
    </source>
</evidence>
<evidence type="ECO:0000256" key="1">
    <source>
        <dbReference type="SAM" id="Coils"/>
    </source>
</evidence>
<evidence type="ECO:0000259" key="2">
    <source>
        <dbReference type="PROSITE" id="PS50238"/>
    </source>
</evidence>
<dbReference type="EMBL" id="LNZA01000001">
    <property type="protein sequence ID" value="KTD74096.1"/>
    <property type="molecule type" value="Genomic_DNA"/>
</dbReference>
<dbReference type="PROSITE" id="PS50238">
    <property type="entry name" value="RHOGAP"/>
    <property type="match status" value="1"/>
</dbReference>
<sequence>MPGPYNTHVIVNVFRSIVQLVSQNPELLNTPGVFRVAAAKEETQRLLDQFINEQFDMELLSHYVMEQNKVDSERFHNILGMIPAVFKDSPILNSTDSQLSIFSQRLKSLFKPQKEEKLIKATELFDKFICDLLLSKRIEHQRAGEILDHYCYLMHQAGTFQDTNLMTYTNLSIIMAPRLTEVLDLFHETDFLGLSGFISQLTPVLEHYITDEKWNYDFKERHADKLEHLASTRHSICEQLEHMKEAFRDTVTVPMKSLMLQAATLKAQIEAIEKQLQNHSLKRKAKKELTKQLKQLKAEMNELNLRISELTPKISTINDGCQKIQEEINHLSFSGDGIRTVRDNRGEKSSESNLTRLSIFESGKSTNTSTFLFPIPEEEETDYENQHTANLGGPK</sequence>
<dbReference type="InterPro" id="IPR000198">
    <property type="entry name" value="RhoGAP_dom"/>
</dbReference>
<dbReference type="PATRIC" id="fig|40335.7.peg.2067"/>
<comment type="caution">
    <text evidence="3">The sequence shown here is derived from an EMBL/GenBank/DDBJ whole genome shotgun (WGS) entry which is preliminary data.</text>
</comment>
<name>A0A0W0ZZ14_9GAMM</name>
<keyword evidence="4" id="KW-1185">Reference proteome</keyword>
<organism evidence="3 4">
    <name type="scientific">Legionella tucsonensis</name>
    <dbReference type="NCBI Taxonomy" id="40335"/>
    <lineage>
        <taxon>Bacteria</taxon>
        <taxon>Pseudomonadati</taxon>
        <taxon>Pseudomonadota</taxon>
        <taxon>Gammaproteobacteria</taxon>
        <taxon>Legionellales</taxon>
        <taxon>Legionellaceae</taxon>
        <taxon>Legionella</taxon>
    </lineage>
</organism>
<dbReference type="InterPro" id="IPR008936">
    <property type="entry name" value="Rho_GTPase_activation_prot"/>
</dbReference>
<dbReference type="OrthoDB" id="5652643at2"/>
<protein>
    <submittedName>
        <fullName evidence="3">RhoGAP domain protein (GTPase activator of small GTPases)</fullName>
    </submittedName>
</protein>
<keyword evidence="1" id="KW-0175">Coiled coil</keyword>
<feature type="domain" description="Rho-GAP" evidence="2">
    <location>
        <begin position="1"/>
        <end position="216"/>
    </location>
</feature>
<evidence type="ECO:0000313" key="3">
    <source>
        <dbReference type="EMBL" id="KTD74096.1"/>
    </source>
</evidence>
<dbReference type="Gene3D" id="1.10.555.10">
    <property type="entry name" value="Rho GTPase activation protein"/>
    <property type="match status" value="1"/>
</dbReference>
<dbReference type="RefSeq" id="WP_058521076.1">
    <property type="nucleotide sequence ID" value="NZ_CAAAIP010000007.1"/>
</dbReference>
<gene>
    <name evidence="3" type="ORF">Ltuc_1943</name>
</gene>
<dbReference type="AlphaFoldDB" id="A0A0W0ZZ14"/>
<proteinExistence type="predicted"/>
<dbReference type="Proteomes" id="UP000054693">
    <property type="component" value="Unassembled WGS sequence"/>
</dbReference>
<accession>A0A0W0ZZ14</accession>
<feature type="coiled-coil region" evidence="1">
    <location>
        <begin position="255"/>
        <end position="313"/>
    </location>
</feature>
<dbReference type="STRING" id="40335.Ltuc_1943"/>